<feature type="transmembrane region" description="Helical" evidence="1">
    <location>
        <begin position="47"/>
        <end position="63"/>
    </location>
</feature>
<evidence type="ECO:0000313" key="3">
    <source>
        <dbReference type="EMBL" id="PJZ62594.1"/>
    </source>
</evidence>
<evidence type="ECO:0000313" key="4">
    <source>
        <dbReference type="Proteomes" id="UP000232149"/>
    </source>
</evidence>
<evidence type="ECO:0000313" key="5">
    <source>
        <dbReference type="Proteomes" id="UP000232188"/>
    </source>
</evidence>
<dbReference type="RefSeq" id="WP_100785895.1">
    <property type="nucleotide sequence ID" value="NZ_NPDU01000014.1"/>
</dbReference>
<dbReference type="EMBL" id="NPDU01000014">
    <property type="protein sequence ID" value="PJZ62594.1"/>
    <property type="molecule type" value="Genomic_DNA"/>
</dbReference>
<dbReference type="Proteomes" id="UP000232188">
    <property type="component" value="Unassembled WGS sequence"/>
</dbReference>
<evidence type="ECO:0008006" key="6">
    <source>
        <dbReference type="Google" id="ProtNLM"/>
    </source>
</evidence>
<dbReference type="PROSITE" id="PS51257">
    <property type="entry name" value="PROKAR_LIPOPROTEIN"/>
    <property type="match status" value="1"/>
</dbReference>
<dbReference type="Proteomes" id="UP000232149">
    <property type="component" value="Unassembled WGS sequence"/>
</dbReference>
<keyword evidence="4" id="KW-1185">Reference proteome</keyword>
<sequence length="108" mass="12018">MKYFYFAVCVAVFLIGCFFTLEAKYMGFPSSSGGATELERAEKPLFYQYGSFCFFTAAALLILSYKTKGSRSRNVLRIAILLLFVVLSAVAYWIELKYISTLNGGEGG</sequence>
<name>A0A2M9YNB3_9LEPT</name>
<organism evidence="2 5">
    <name type="scientific">Leptospira adleri</name>
    <dbReference type="NCBI Taxonomy" id="2023186"/>
    <lineage>
        <taxon>Bacteria</taxon>
        <taxon>Pseudomonadati</taxon>
        <taxon>Spirochaetota</taxon>
        <taxon>Spirochaetia</taxon>
        <taxon>Leptospirales</taxon>
        <taxon>Leptospiraceae</taxon>
        <taxon>Leptospira</taxon>
    </lineage>
</organism>
<dbReference type="AlphaFoldDB" id="A0A2M9YNB3"/>
<proteinExistence type="predicted"/>
<reference evidence="4 5" key="1">
    <citation type="submission" date="2017-07" db="EMBL/GenBank/DDBJ databases">
        <title>Leptospira spp. isolated from tropical soils.</title>
        <authorList>
            <person name="Thibeaux R."/>
            <person name="Iraola G."/>
            <person name="Ferres I."/>
            <person name="Bierque E."/>
            <person name="Girault D."/>
            <person name="Soupe-Gilbert M.-E."/>
            <person name="Picardeau M."/>
            <person name="Goarant C."/>
        </authorList>
    </citation>
    <scope>NUCLEOTIDE SEQUENCE [LARGE SCALE GENOMIC DNA]</scope>
    <source>
        <strain evidence="2 5">FH2-B-C1</strain>
        <strain evidence="3 4">FH2-B-D1</strain>
    </source>
</reference>
<evidence type="ECO:0000313" key="2">
    <source>
        <dbReference type="EMBL" id="PJZ53038.1"/>
    </source>
</evidence>
<feature type="transmembrane region" description="Helical" evidence="1">
    <location>
        <begin position="75"/>
        <end position="94"/>
    </location>
</feature>
<gene>
    <name evidence="3" type="ORF">CH376_07280</name>
    <name evidence="2" type="ORF">CH380_11500</name>
</gene>
<protein>
    <recommendedName>
        <fullName evidence="6">Lipoprotein</fullName>
    </recommendedName>
</protein>
<comment type="caution">
    <text evidence="2">The sequence shown here is derived from an EMBL/GenBank/DDBJ whole genome shotgun (WGS) entry which is preliminary data.</text>
</comment>
<keyword evidence="1" id="KW-1133">Transmembrane helix</keyword>
<evidence type="ECO:0000256" key="1">
    <source>
        <dbReference type="SAM" id="Phobius"/>
    </source>
</evidence>
<dbReference type="EMBL" id="NPDV01000009">
    <property type="protein sequence ID" value="PJZ53038.1"/>
    <property type="molecule type" value="Genomic_DNA"/>
</dbReference>
<keyword evidence="1" id="KW-0812">Transmembrane</keyword>
<accession>A0A2M9YNB3</accession>
<keyword evidence="1" id="KW-0472">Membrane</keyword>